<evidence type="ECO:0000259" key="2">
    <source>
        <dbReference type="Pfam" id="PF25821"/>
    </source>
</evidence>
<reference evidence="3 4" key="1">
    <citation type="submission" date="2024-01" db="EMBL/GenBank/DDBJ databases">
        <title>The genomes of 5 underutilized Papilionoideae crops provide insights into root nodulation and disease resistanc.</title>
        <authorList>
            <person name="Jiang F."/>
        </authorList>
    </citation>
    <scope>NUCLEOTIDE SEQUENCE [LARGE SCALE GENOMIC DNA]</scope>
    <source>
        <strain evidence="3">LVBAO_FW01</strain>
        <tissue evidence="3">Leaves</tissue>
    </source>
</reference>
<proteinExistence type="predicted"/>
<evidence type="ECO:0000256" key="1">
    <source>
        <dbReference type="SAM" id="MobiDB-lite"/>
    </source>
</evidence>
<feature type="region of interest" description="Disordered" evidence="1">
    <location>
        <begin position="40"/>
        <end position="99"/>
    </location>
</feature>
<dbReference type="InterPro" id="IPR057710">
    <property type="entry name" value="DUF7950"/>
</dbReference>
<gene>
    <name evidence="3" type="ORF">VNO77_34823</name>
</gene>
<feature type="compositionally biased region" description="Basic residues" evidence="1">
    <location>
        <begin position="63"/>
        <end position="74"/>
    </location>
</feature>
<evidence type="ECO:0000313" key="3">
    <source>
        <dbReference type="EMBL" id="KAK7316102.1"/>
    </source>
</evidence>
<sequence>MDGEDVWRVAACGNSDGASHDNRIFNRIMLRFRPIAPKPVAGSSVPTGGGEASQSNHASVLGKRPKRKYVRIRRNSGYVRKNGNNNNNSNKSSTERGDGLDDVAVVTLQLMPEKDAPERDSLTVDSWCKNVDLDLTVEKIQIVENLKPPYATANTDAGEGSNQVPAAKVVESWVTVESVTGTCMGEGGGLGCTDDEKVKNLETDTCPGFVCDGGLRVRWVNDAYKKMVVSEERDPRVENIVVWLKVKDDAAAWWCYSYPAFTCGVRLQYTWRNEKCTKMVPCDVWRLDSGGFAWRLDVKAALSLGL</sequence>
<keyword evidence="4" id="KW-1185">Reference proteome</keyword>
<name>A0AAN9KH67_CANGL</name>
<accession>A0AAN9KH67</accession>
<dbReference type="PANTHER" id="PTHR33595">
    <property type="entry name" value="VON WILLEBRAND FACTOR A DOMAIN PROTEIN"/>
    <property type="match status" value="1"/>
</dbReference>
<dbReference type="EMBL" id="JAYMYQ010000008">
    <property type="protein sequence ID" value="KAK7316102.1"/>
    <property type="molecule type" value="Genomic_DNA"/>
</dbReference>
<evidence type="ECO:0000313" key="4">
    <source>
        <dbReference type="Proteomes" id="UP001367508"/>
    </source>
</evidence>
<dbReference type="AlphaFoldDB" id="A0AAN9KH67"/>
<feature type="domain" description="DUF7950" evidence="2">
    <location>
        <begin position="170"/>
        <end position="303"/>
    </location>
</feature>
<comment type="caution">
    <text evidence="3">The sequence shown here is derived from an EMBL/GenBank/DDBJ whole genome shotgun (WGS) entry which is preliminary data.</text>
</comment>
<feature type="compositionally biased region" description="Low complexity" evidence="1">
    <location>
        <begin position="81"/>
        <end position="92"/>
    </location>
</feature>
<dbReference type="PANTHER" id="PTHR33595:SF4">
    <property type="entry name" value="EMB|CAB62340.1"/>
    <property type="match status" value="1"/>
</dbReference>
<organism evidence="3 4">
    <name type="scientific">Canavalia gladiata</name>
    <name type="common">Sword bean</name>
    <name type="synonym">Dolichos gladiatus</name>
    <dbReference type="NCBI Taxonomy" id="3824"/>
    <lineage>
        <taxon>Eukaryota</taxon>
        <taxon>Viridiplantae</taxon>
        <taxon>Streptophyta</taxon>
        <taxon>Embryophyta</taxon>
        <taxon>Tracheophyta</taxon>
        <taxon>Spermatophyta</taxon>
        <taxon>Magnoliopsida</taxon>
        <taxon>eudicotyledons</taxon>
        <taxon>Gunneridae</taxon>
        <taxon>Pentapetalae</taxon>
        <taxon>rosids</taxon>
        <taxon>fabids</taxon>
        <taxon>Fabales</taxon>
        <taxon>Fabaceae</taxon>
        <taxon>Papilionoideae</taxon>
        <taxon>50 kb inversion clade</taxon>
        <taxon>NPAAA clade</taxon>
        <taxon>indigoferoid/millettioid clade</taxon>
        <taxon>Phaseoleae</taxon>
        <taxon>Canavalia</taxon>
    </lineage>
</organism>
<dbReference type="Proteomes" id="UP001367508">
    <property type="component" value="Unassembled WGS sequence"/>
</dbReference>
<protein>
    <recommendedName>
        <fullName evidence="2">DUF7950 domain-containing protein</fullName>
    </recommendedName>
</protein>
<dbReference type="Pfam" id="PF25821">
    <property type="entry name" value="DUF7950"/>
    <property type="match status" value="1"/>
</dbReference>